<accession>A0A9Q8LB32</accession>
<dbReference type="GeneID" id="71983554"/>
<dbReference type="OrthoDB" id="62952at2759"/>
<proteinExistence type="predicted"/>
<dbReference type="AlphaFoldDB" id="A0A9Q8LB32"/>
<dbReference type="EMBL" id="CP090164">
    <property type="protein sequence ID" value="UJO14134.1"/>
    <property type="molecule type" value="Genomic_DNA"/>
</dbReference>
<dbReference type="InterPro" id="IPR038883">
    <property type="entry name" value="AN11006-like"/>
</dbReference>
<evidence type="ECO:0000313" key="1">
    <source>
        <dbReference type="EMBL" id="UJO14134.1"/>
    </source>
</evidence>
<protein>
    <submittedName>
        <fullName evidence="1">Uncharacterized protein</fullName>
    </submittedName>
</protein>
<reference evidence="1" key="2">
    <citation type="journal article" date="2022" name="Microb. Genom.">
        <title>A chromosome-scale genome assembly of the tomato pathogen Cladosporium fulvum reveals a compartmentalized genome architecture and the presence of a dispensable chromosome.</title>
        <authorList>
            <person name="Zaccaron A.Z."/>
            <person name="Chen L.H."/>
            <person name="Samaras A."/>
            <person name="Stergiopoulos I."/>
        </authorList>
    </citation>
    <scope>NUCLEOTIDE SEQUENCE</scope>
    <source>
        <strain evidence="1">Race5_Kim</strain>
    </source>
</reference>
<evidence type="ECO:0000313" key="2">
    <source>
        <dbReference type="Proteomes" id="UP000756132"/>
    </source>
</evidence>
<gene>
    <name evidence="1" type="ORF">CLAFUR5_03676</name>
</gene>
<keyword evidence="2" id="KW-1185">Reference proteome</keyword>
<dbReference type="Proteomes" id="UP000756132">
    <property type="component" value="Chromosome 2"/>
</dbReference>
<dbReference type="PANTHER" id="PTHR42085">
    <property type="entry name" value="F-BOX DOMAIN-CONTAINING PROTEIN"/>
    <property type="match status" value="1"/>
</dbReference>
<reference evidence="1" key="1">
    <citation type="submission" date="2021-12" db="EMBL/GenBank/DDBJ databases">
        <authorList>
            <person name="Zaccaron A."/>
            <person name="Stergiopoulos I."/>
        </authorList>
    </citation>
    <scope>NUCLEOTIDE SEQUENCE</scope>
    <source>
        <strain evidence="1">Race5_Kim</strain>
    </source>
</reference>
<dbReference type="RefSeq" id="XP_047758500.1">
    <property type="nucleotide sequence ID" value="XM_047902824.1"/>
</dbReference>
<organism evidence="1 2">
    <name type="scientific">Passalora fulva</name>
    <name type="common">Tomato leaf mold</name>
    <name type="synonym">Cladosporium fulvum</name>
    <dbReference type="NCBI Taxonomy" id="5499"/>
    <lineage>
        <taxon>Eukaryota</taxon>
        <taxon>Fungi</taxon>
        <taxon>Dikarya</taxon>
        <taxon>Ascomycota</taxon>
        <taxon>Pezizomycotina</taxon>
        <taxon>Dothideomycetes</taxon>
        <taxon>Dothideomycetidae</taxon>
        <taxon>Mycosphaerellales</taxon>
        <taxon>Mycosphaerellaceae</taxon>
        <taxon>Fulvia</taxon>
    </lineage>
</organism>
<dbReference type="PANTHER" id="PTHR42085:SF2">
    <property type="entry name" value="F-BOX DOMAIN-CONTAINING PROTEIN"/>
    <property type="match status" value="1"/>
</dbReference>
<name>A0A9Q8LB32_PASFU</name>
<sequence length="272" mass="30238">MSLSKGPFGSGETLMDSASGLIEAVKHIRPDLQLESVWVPDGLMKGEVVIRISRNPAPFPFLDLPTELRDRIYEYALVVGHPIVIFLETSWNPAERETSELRGGLPEILNTNARLLLASKRIYAETLPILYGSNVFRLGISRPSFVAHKFMADIDPGLQYIRTLHLAGPYAELIEACNATARLPKLEKVLIGGLHIWQRHKSRRSEEMGAQIAEDLKGWLLQIQASLGARECVVKAVDVVDFLPETDGSKIEYVTQCMIAFRTAAALYLGNE</sequence>
<dbReference type="KEGG" id="ffu:CLAFUR5_03676"/>